<evidence type="ECO:0000313" key="2">
    <source>
        <dbReference type="Proteomes" id="UP000680304"/>
    </source>
</evidence>
<comment type="caution">
    <text evidence="1">The sequence shown here is derived from an EMBL/GenBank/DDBJ whole genome shotgun (WGS) entry which is preliminary data.</text>
</comment>
<organism evidence="1 2">
    <name type="scientific">Paenibacillus cisolokensis</name>
    <dbReference type="NCBI Taxonomy" id="1658519"/>
    <lineage>
        <taxon>Bacteria</taxon>
        <taxon>Bacillati</taxon>
        <taxon>Bacillota</taxon>
        <taxon>Bacilli</taxon>
        <taxon>Bacillales</taxon>
        <taxon>Paenibacillaceae</taxon>
        <taxon>Paenibacillus</taxon>
    </lineage>
</organism>
<protein>
    <submittedName>
        <fullName evidence="1">Uncharacterized protein</fullName>
    </submittedName>
</protein>
<keyword evidence="2" id="KW-1185">Reference proteome</keyword>
<accession>A0ABQ4N601</accession>
<dbReference type="Proteomes" id="UP000680304">
    <property type="component" value="Unassembled WGS sequence"/>
</dbReference>
<reference evidence="1 2" key="1">
    <citation type="submission" date="2021-04" db="EMBL/GenBank/DDBJ databases">
        <title>Draft genome sequence of Paenibacillus cisolokensis, LC2-13A.</title>
        <authorList>
            <person name="Uke A."/>
            <person name="Chhe C."/>
            <person name="Baramee S."/>
            <person name="Kosugi A."/>
        </authorList>
    </citation>
    <scope>NUCLEOTIDE SEQUENCE [LARGE SCALE GENOMIC DNA]</scope>
    <source>
        <strain evidence="1 2">LC2-13A</strain>
    </source>
</reference>
<evidence type="ECO:0000313" key="1">
    <source>
        <dbReference type="EMBL" id="GIQ63587.1"/>
    </source>
</evidence>
<gene>
    <name evidence="1" type="ORF">PACILC2_21550</name>
</gene>
<dbReference type="EMBL" id="BOVJ01000066">
    <property type="protein sequence ID" value="GIQ63587.1"/>
    <property type="molecule type" value="Genomic_DNA"/>
</dbReference>
<proteinExistence type="predicted"/>
<name>A0ABQ4N601_9BACL</name>
<sequence length="68" mass="7739">MGKKRTKSKAPSQLPHRNVWTRKPQTQIVRNRKAEQRRSWCRKGTDDGAVLLFGVVPRSESTALPLLA</sequence>